<dbReference type="Proteomes" id="UP000198889">
    <property type="component" value="Unassembled WGS sequence"/>
</dbReference>
<dbReference type="InterPro" id="IPR027417">
    <property type="entry name" value="P-loop_NTPase"/>
</dbReference>
<evidence type="ECO:0000313" key="4">
    <source>
        <dbReference type="EMBL" id="SCW91055.1"/>
    </source>
</evidence>
<evidence type="ECO:0000256" key="2">
    <source>
        <dbReference type="ARBA" id="ARBA00022840"/>
    </source>
</evidence>
<dbReference type="GO" id="GO:0051301">
    <property type="term" value="P:cell division"/>
    <property type="evidence" value="ECO:0007669"/>
    <property type="project" value="UniProtKB-KW"/>
</dbReference>
<dbReference type="GO" id="GO:0005737">
    <property type="term" value="C:cytoplasm"/>
    <property type="evidence" value="ECO:0007669"/>
    <property type="project" value="TreeGrafter"/>
</dbReference>
<dbReference type="NCBIfam" id="NF040713">
    <property type="entry name" value="ZapE"/>
    <property type="match status" value="1"/>
</dbReference>
<keyword evidence="4" id="KW-0131">Cell cycle</keyword>
<proteinExistence type="predicted"/>
<dbReference type="InterPro" id="IPR005654">
    <property type="entry name" value="ATPase_AFG1-like"/>
</dbReference>
<evidence type="ECO:0000256" key="3">
    <source>
        <dbReference type="SAM" id="MobiDB-lite"/>
    </source>
</evidence>
<dbReference type="Gene3D" id="3.40.50.300">
    <property type="entry name" value="P-loop containing nucleotide triphosphate hydrolases"/>
    <property type="match status" value="1"/>
</dbReference>
<dbReference type="SUPFAM" id="SSF52540">
    <property type="entry name" value="P-loop containing nucleoside triphosphate hydrolases"/>
    <property type="match status" value="1"/>
</dbReference>
<reference evidence="5" key="1">
    <citation type="submission" date="2016-10" db="EMBL/GenBank/DDBJ databases">
        <authorList>
            <person name="Varghese N."/>
            <person name="Submissions S."/>
        </authorList>
    </citation>
    <scope>NUCLEOTIDE SEQUENCE [LARGE SCALE GENOMIC DNA]</scope>
    <source>
        <strain evidence="5">CGMCC 1.1761</strain>
    </source>
</reference>
<dbReference type="Pfam" id="PF03969">
    <property type="entry name" value="AFG1_ATPase"/>
    <property type="match status" value="1"/>
</dbReference>
<feature type="compositionally biased region" description="Polar residues" evidence="3">
    <location>
        <begin position="426"/>
        <end position="436"/>
    </location>
</feature>
<feature type="region of interest" description="Disordered" evidence="3">
    <location>
        <begin position="414"/>
        <end position="436"/>
    </location>
</feature>
<dbReference type="GO" id="GO:0005524">
    <property type="term" value="F:ATP binding"/>
    <property type="evidence" value="ECO:0007669"/>
    <property type="project" value="UniProtKB-KW"/>
</dbReference>
<sequence>MPFATVVFRNPCRNGRLTLSVRCNIAGCPNMAEMVAAEAGGSVLAARYVARMAAGDITPDAGQARVVGALAALEQRIASRRLARKSSALGWLFARREDTIPRVRGLYIHGAVGRGKTMLVDLFYESVAVRKRKRRAHFHEFMADVHARIFQVRKDMKEGRLKDGDPIAPVAAALYEEAWLLCFDEFHVTDIADAMILGRLFEKLFDLGVVIVATSNVAPDDLYKGGLNRALFLPFIAMIEEHMEVVRIESPTDYRMEKLGGARTWYVPAAHETMADIDREMDKVWHRIAGIDGGAPASVTSGGRTIPVPRAGGGAARFTFADLCGVPLGATDYLRLARSYHTLVIDHIPQLDQDTRNEAKRFITLIDELYEKGVKVVASAPAEPEQLYLGTEGAEAFEWARTVSRLHEMRSDDYIARPHGRGDSHASGNTTGLVET</sequence>
<dbReference type="AlphaFoldDB" id="A0A1G4UDM9"/>
<evidence type="ECO:0000313" key="5">
    <source>
        <dbReference type="Proteomes" id="UP000198889"/>
    </source>
</evidence>
<accession>A0A1G4UDM9</accession>
<dbReference type="STRING" id="177413.SAMN05660859_3692"/>
<keyword evidence="2" id="KW-0067">ATP-binding</keyword>
<gene>
    <name evidence="4" type="ORF">SAMN05660859_3692</name>
</gene>
<dbReference type="GO" id="GO:0016887">
    <property type="term" value="F:ATP hydrolysis activity"/>
    <property type="evidence" value="ECO:0007669"/>
    <property type="project" value="InterPro"/>
</dbReference>
<dbReference type="EMBL" id="FMTP01000006">
    <property type="protein sequence ID" value="SCW91055.1"/>
    <property type="molecule type" value="Genomic_DNA"/>
</dbReference>
<protein>
    <submittedName>
        <fullName evidence="4">Cell division protein ZapE</fullName>
    </submittedName>
</protein>
<feature type="compositionally biased region" description="Basic and acidic residues" evidence="3">
    <location>
        <begin position="414"/>
        <end position="424"/>
    </location>
</feature>
<keyword evidence="4" id="KW-0132">Cell division</keyword>
<name>A0A1G4UDM9_9HYPH</name>
<keyword evidence="5" id="KW-1185">Reference proteome</keyword>
<evidence type="ECO:0000256" key="1">
    <source>
        <dbReference type="ARBA" id="ARBA00022741"/>
    </source>
</evidence>
<dbReference type="PANTHER" id="PTHR12169:SF6">
    <property type="entry name" value="AFG1-LIKE ATPASE"/>
    <property type="match status" value="1"/>
</dbReference>
<organism evidence="4 5">
    <name type="scientific">Ancylobacter rudongensis</name>
    <dbReference type="NCBI Taxonomy" id="177413"/>
    <lineage>
        <taxon>Bacteria</taxon>
        <taxon>Pseudomonadati</taxon>
        <taxon>Pseudomonadota</taxon>
        <taxon>Alphaproteobacteria</taxon>
        <taxon>Hyphomicrobiales</taxon>
        <taxon>Xanthobacteraceae</taxon>
        <taxon>Ancylobacter</taxon>
    </lineage>
</organism>
<keyword evidence="1" id="KW-0547">Nucleotide-binding</keyword>
<dbReference type="PANTHER" id="PTHR12169">
    <property type="entry name" value="ATPASE N2B"/>
    <property type="match status" value="1"/>
</dbReference>